<dbReference type="EMBL" id="PUHR01000292">
    <property type="protein sequence ID" value="KAG0655559.1"/>
    <property type="molecule type" value="Genomic_DNA"/>
</dbReference>
<evidence type="ECO:0000313" key="7">
    <source>
        <dbReference type="Proteomes" id="UP000750334"/>
    </source>
</evidence>
<dbReference type="SUPFAM" id="SSF46689">
    <property type="entry name" value="Homeodomain-like"/>
    <property type="match status" value="1"/>
</dbReference>
<dbReference type="GO" id="GO:0003677">
    <property type="term" value="F:DNA binding"/>
    <property type="evidence" value="ECO:0007669"/>
    <property type="project" value="UniProtKB-UniRule"/>
</dbReference>
<dbReference type="OrthoDB" id="10056939at2759"/>
<dbReference type="InterPro" id="IPR001356">
    <property type="entry name" value="HD"/>
</dbReference>
<dbReference type="Pfam" id="PF05920">
    <property type="entry name" value="Homeobox_KN"/>
    <property type="match status" value="1"/>
</dbReference>
<name>A0A9P6VW90_MAUEX</name>
<dbReference type="CDD" id="cd00086">
    <property type="entry name" value="homeodomain"/>
    <property type="match status" value="1"/>
</dbReference>
<sequence length="271" mass="30818">MNSTNTKVQLPSIKSLLNSIDSQPKIKRSDNSLNSLASAANDIRDRKNVIPITTTPTLQSRNSLSHLHVPKVQTENSISKLINPTTTTTTTTTTKTTAIIPGATDVNYTIKQETNNSRKQILIPSAIKTNAVSAEVSEEIRRKSEPLNKKSIDRRQSRSNLPKETIQVLNSWLLNHLNNPYPTAQEKRELLIKTGLTKIQLSNWFINVRRRKIFNDYYNLAKRQQNDDAALSIHNDYVRDNGDTPSTEVPLTRRKKLIDRLRELKKLTNEE</sequence>
<dbReference type="PANTHER" id="PTHR11850">
    <property type="entry name" value="HOMEOBOX PROTEIN TRANSCRIPTION FACTORS"/>
    <property type="match status" value="1"/>
</dbReference>
<evidence type="ECO:0000259" key="5">
    <source>
        <dbReference type="PROSITE" id="PS50071"/>
    </source>
</evidence>
<keyword evidence="2 4" id="KW-0371">Homeobox</keyword>
<reference evidence="6 7" key="1">
    <citation type="submission" date="2020-11" db="EMBL/GenBank/DDBJ databases">
        <title>Kefir isolates.</title>
        <authorList>
            <person name="Marcisauskas S."/>
            <person name="Kim Y."/>
            <person name="Blasche S."/>
        </authorList>
    </citation>
    <scope>NUCLEOTIDE SEQUENCE [LARGE SCALE GENOMIC DNA]</scope>
    <source>
        <strain evidence="6 7">OG2</strain>
    </source>
</reference>
<keyword evidence="3 4" id="KW-0539">Nucleus</keyword>
<dbReference type="SMART" id="SM00389">
    <property type="entry name" value="HOX"/>
    <property type="match status" value="1"/>
</dbReference>
<evidence type="ECO:0000313" key="6">
    <source>
        <dbReference type="EMBL" id="KAG0655559.1"/>
    </source>
</evidence>
<comment type="caution">
    <text evidence="6">The sequence shown here is derived from an EMBL/GenBank/DDBJ whole genome shotgun (WGS) entry which is preliminary data.</text>
</comment>
<dbReference type="Proteomes" id="UP000750334">
    <property type="component" value="Unassembled WGS sequence"/>
</dbReference>
<gene>
    <name evidence="6" type="ORF">C6P45_002975</name>
</gene>
<dbReference type="InterPro" id="IPR009057">
    <property type="entry name" value="Homeodomain-like_sf"/>
</dbReference>
<dbReference type="GO" id="GO:0005634">
    <property type="term" value="C:nucleus"/>
    <property type="evidence" value="ECO:0007669"/>
    <property type="project" value="UniProtKB-SubCell"/>
</dbReference>
<dbReference type="Gene3D" id="1.10.10.60">
    <property type="entry name" value="Homeodomain-like"/>
    <property type="match status" value="1"/>
</dbReference>
<dbReference type="PROSITE" id="PS50071">
    <property type="entry name" value="HOMEOBOX_2"/>
    <property type="match status" value="1"/>
</dbReference>
<dbReference type="GO" id="GO:0006355">
    <property type="term" value="P:regulation of DNA-templated transcription"/>
    <property type="evidence" value="ECO:0007669"/>
    <property type="project" value="InterPro"/>
</dbReference>
<comment type="subcellular location">
    <subcellularLocation>
        <location evidence="4">Nucleus</location>
    </subcellularLocation>
</comment>
<keyword evidence="7" id="KW-1185">Reference proteome</keyword>
<dbReference type="InterPro" id="IPR050224">
    <property type="entry name" value="TALE_homeobox"/>
</dbReference>
<evidence type="ECO:0000256" key="4">
    <source>
        <dbReference type="PROSITE-ProRule" id="PRU00108"/>
    </source>
</evidence>
<evidence type="ECO:0000256" key="1">
    <source>
        <dbReference type="ARBA" id="ARBA00023125"/>
    </source>
</evidence>
<protein>
    <recommendedName>
        <fullName evidence="5">Homeobox domain-containing protein</fullName>
    </recommendedName>
</protein>
<dbReference type="InterPro" id="IPR008422">
    <property type="entry name" value="KN_HD"/>
</dbReference>
<accession>A0A9P6VW90</accession>
<proteinExistence type="predicted"/>
<keyword evidence="1 4" id="KW-0238">DNA-binding</keyword>
<evidence type="ECO:0000256" key="2">
    <source>
        <dbReference type="ARBA" id="ARBA00023155"/>
    </source>
</evidence>
<feature type="DNA-binding region" description="Homeobox" evidence="4">
    <location>
        <begin position="154"/>
        <end position="216"/>
    </location>
</feature>
<evidence type="ECO:0000256" key="3">
    <source>
        <dbReference type="ARBA" id="ARBA00023242"/>
    </source>
</evidence>
<organism evidence="6 7">
    <name type="scientific">Maudiozyma exigua</name>
    <name type="common">Yeast</name>
    <name type="synonym">Kazachstania exigua</name>
    <dbReference type="NCBI Taxonomy" id="34358"/>
    <lineage>
        <taxon>Eukaryota</taxon>
        <taxon>Fungi</taxon>
        <taxon>Dikarya</taxon>
        <taxon>Ascomycota</taxon>
        <taxon>Saccharomycotina</taxon>
        <taxon>Saccharomycetes</taxon>
        <taxon>Saccharomycetales</taxon>
        <taxon>Saccharomycetaceae</taxon>
        <taxon>Maudiozyma</taxon>
    </lineage>
</organism>
<feature type="domain" description="Homeobox" evidence="5">
    <location>
        <begin position="152"/>
        <end position="215"/>
    </location>
</feature>
<dbReference type="AlphaFoldDB" id="A0A9P6VW90"/>